<dbReference type="Proteomes" id="UP000323917">
    <property type="component" value="Chromosome"/>
</dbReference>
<dbReference type="GO" id="GO:0071111">
    <property type="term" value="F:cyclic-guanylate-specific phosphodiesterase activity"/>
    <property type="evidence" value="ECO:0007669"/>
    <property type="project" value="UniProtKB-EC"/>
</dbReference>
<organism evidence="2 3">
    <name type="scientific">Bythopirellula goksoeyrii</name>
    <dbReference type="NCBI Taxonomy" id="1400387"/>
    <lineage>
        <taxon>Bacteria</taxon>
        <taxon>Pseudomonadati</taxon>
        <taxon>Planctomycetota</taxon>
        <taxon>Planctomycetia</taxon>
        <taxon>Pirellulales</taxon>
        <taxon>Lacipirellulaceae</taxon>
        <taxon>Bythopirellula</taxon>
    </lineage>
</organism>
<dbReference type="EMBL" id="CP042913">
    <property type="protein sequence ID" value="QEG37311.1"/>
    <property type="molecule type" value="Genomic_DNA"/>
</dbReference>
<feature type="domain" description="HD-GYP" evidence="1">
    <location>
        <begin position="143"/>
        <end position="331"/>
    </location>
</feature>
<keyword evidence="3" id="KW-1185">Reference proteome</keyword>
<gene>
    <name evidence="2" type="primary">rpfG_4</name>
    <name evidence="2" type="ORF">Pr1d_46520</name>
</gene>
<dbReference type="Gene3D" id="1.10.3210.10">
    <property type="entry name" value="Hypothetical protein af1432"/>
    <property type="match status" value="1"/>
</dbReference>
<dbReference type="InterPro" id="IPR037522">
    <property type="entry name" value="HD_GYP_dom"/>
</dbReference>
<dbReference type="RefSeq" id="WP_168205420.1">
    <property type="nucleotide sequence ID" value="NZ_CP042913.1"/>
</dbReference>
<dbReference type="AlphaFoldDB" id="A0A5B9QT74"/>
<dbReference type="CDD" id="cd00077">
    <property type="entry name" value="HDc"/>
    <property type="match status" value="1"/>
</dbReference>
<protein>
    <submittedName>
        <fullName evidence="2">Cyclic di-GMP phosphodiesterase response regulator RpfG</fullName>
        <ecNumber evidence="2">3.1.4.52</ecNumber>
    </submittedName>
</protein>
<dbReference type="SMART" id="SM00471">
    <property type="entry name" value="HDc"/>
    <property type="match status" value="1"/>
</dbReference>
<proteinExistence type="predicted"/>
<dbReference type="KEGG" id="bgok:Pr1d_46520"/>
<name>A0A5B9QT74_9BACT</name>
<evidence type="ECO:0000259" key="1">
    <source>
        <dbReference type="PROSITE" id="PS51832"/>
    </source>
</evidence>
<evidence type="ECO:0000313" key="3">
    <source>
        <dbReference type="Proteomes" id="UP000323917"/>
    </source>
</evidence>
<dbReference type="EC" id="3.1.4.52" evidence="2"/>
<dbReference type="InterPro" id="IPR003607">
    <property type="entry name" value="HD/PDEase_dom"/>
</dbReference>
<sequence length="331" mass="37428">MATIQDPKALGTANLAQQEYLSIPISVFQLDHLAHVDLYCKFEGIASPVLYRSAAIPITLRDIEELRDKGHRALYVLSSDYAQLDRSLNESLHDILADSSIAPAERFAILQTAAAMEMDLAFHMIKCDRYVTLSQRIADQITHLLDGENLIPQQLFSVVRHDYYTYTHMINVAGFATLFADLLGIGDPQTRDQITKGALLHDIGKRFIPAKILCKAEALTEDEWQLIKAHPQRGYEDLCHRSDLTTEQLLMVYSHHERCDGEGYPVGLVREEIHPWARLLAIVDVFDAITSARPYRKPMTVSQGLSYLESQSGSHFDPEMVQCWTSAMRQN</sequence>
<dbReference type="PANTHER" id="PTHR43155">
    <property type="entry name" value="CYCLIC DI-GMP PHOSPHODIESTERASE PA4108-RELATED"/>
    <property type="match status" value="1"/>
</dbReference>
<accession>A0A5B9QT74</accession>
<dbReference type="PROSITE" id="PS51832">
    <property type="entry name" value="HD_GYP"/>
    <property type="match status" value="1"/>
</dbReference>
<dbReference type="PANTHER" id="PTHR43155:SF2">
    <property type="entry name" value="CYCLIC DI-GMP PHOSPHODIESTERASE PA4108"/>
    <property type="match status" value="1"/>
</dbReference>
<keyword evidence="2" id="KW-0378">Hydrolase</keyword>
<dbReference type="SUPFAM" id="SSF109604">
    <property type="entry name" value="HD-domain/PDEase-like"/>
    <property type="match status" value="1"/>
</dbReference>
<dbReference type="Pfam" id="PF13487">
    <property type="entry name" value="HD_5"/>
    <property type="match status" value="1"/>
</dbReference>
<reference evidence="2 3" key="1">
    <citation type="submission" date="2019-08" db="EMBL/GenBank/DDBJ databases">
        <title>Deep-cultivation of Planctomycetes and their phenomic and genomic characterization uncovers novel biology.</title>
        <authorList>
            <person name="Wiegand S."/>
            <person name="Jogler M."/>
            <person name="Boedeker C."/>
            <person name="Pinto D."/>
            <person name="Vollmers J."/>
            <person name="Rivas-Marin E."/>
            <person name="Kohn T."/>
            <person name="Peeters S.H."/>
            <person name="Heuer A."/>
            <person name="Rast P."/>
            <person name="Oberbeckmann S."/>
            <person name="Bunk B."/>
            <person name="Jeske O."/>
            <person name="Meyerdierks A."/>
            <person name="Storesund J.E."/>
            <person name="Kallscheuer N."/>
            <person name="Luecker S."/>
            <person name="Lage O.M."/>
            <person name="Pohl T."/>
            <person name="Merkel B.J."/>
            <person name="Hornburger P."/>
            <person name="Mueller R.-W."/>
            <person name="Bruemmer F."/>
            <person name="Labrenz M."/>
            <person name="Spormann A.M."/>
            <person name="Op den Camp H."/>
            <person name="Overmann J."/>
            <person name="Amann R."/>
            <person name="Jetten M.S.M."/>
            <person name="Mascher T."/>
            <person name="Medema M.H."/>
            <person name="Devos D.P."/>
            <person name="Kaster A.-K."/>
            <person name="Ovreas L."/>
            <person name="Rohde M."/>
            <person name="Galperin M.Y."/>
            <person name="Jogler C."/>
        </authorList>
    </citation>
    <scope>NUCLEOTIDE SEQUENCE [LARGE SCALE GENOMIC DNA]</scope>
    <source>
        <strain evidence="2 3">Pr1d</strain>
    </source>
</reference>
<evidence type="ECO:0000313" key="2">
    <source>
        <dbReference type="EMBL" id="QEG37311.1"/>
    </source>
</evidence>